<evidence type="ECO:0000313" key="1">
    <source>
        <dbReference type="EMBL" id="MBY5950117.1"/>
    </source>
</evidence>
<gene>
    <name evidence="1" type="ORF">KUV23_03970</name>
</gene>
<comment type="caution">
    <text evidence="1">The sequence shown here is derived from an EMBL/GenBank/DDBJ whole genome shotgun (WGS) entry which is preliminary data.</text>
</comment>
<accession>A0ABS7N1B9</accession>
<dbReference type="EMBL" id="JAHVHP010000001">
    <property type="protein sequence ID" value="MBY5950117.1"/>
    <property type="molecule type" value="Genomic_DNA"/>
</dbReference>
<reference evidence="1 2" key="1">
    <citation type="submission" date="2021-06" db="EMBL/GenBank/DDBJ databases">
        <title>44 bacteria genomes isolated from Dapeng, Shenzhen.</title>
        <authorList>
            <person name="Zheng W."/>
            <person name="Yu S."/>
            <person name="Huang Y."/>
        </authorList>
    </citation>
    <scope>NUCLEOTIDE SEQUENCE [LARGE SCALE GENOMIC DNA]</scope>
    <source>
        <strain evidence="1 2">DP5N14-6</strain>
    </source>
</reference>
<sequence length="90" mass="10665">MNTAIKSLPDIQSFFHQLIYEESLNFHPDEDFQNYINLKTMLPTYTEEEALLRNKLMKQAFMVCEKLQADIYQIGADILFKHLDNKIHKS</sequence>
<organism evidence="1 2">
    <name type="scientific">Algoriphagus marincola</name>
    <dbReference type="NCBI Taxonomy" id="264027"/>
    <lineage>
        <taxon>Bacteria</taxon>
        <taxon>Pseudomonadati</taxon>
        <taxon>Bacteroidota</taxon>
        <taxon>Cytophagia</taxon>
        <taxon>Cytophagales</taxon>
        <taxon>Cyclobacteriaceae</taxon>
        <taxon>Algoriphagus</taxon>
    </lineage>
</organism>
<name>A0ABS7N1B9_9BACT</name>
<evidence type="ECO:0000313" key="2">
    <source>
        <dbReference type="Proteomes" id="UP000766609"/>
    </source>
</evidence>
<dbReference type="Proteomes" id="UP000766609">
    <property type="component" value="Unassembled WGS sequence"/>
</dbReference>
<protein>
    <submittedName>
        <fullName evidence="1">Uncharacterized protein</fullName>
    </submittedName>
</protein>
<keyword evidence="2" id="KW-1185">Reference proteome</keyword>
<dbReference type="RefSeq" id="WP_222583164.1">
    <property type="nucleotide sequence ID" value="NZ_JAHVHP010000001.1"/>
</dbReference>
<proteinExistence type="predicted"/>